<reference evidence="4" key="1">
    <citation type="submission" date="2016-03" db="EMBL/GenBank/DDBJ databases">
        <title>Complete genome sequence of the type strain Actinoalloteichus hymeniacidonis DSM 45092.</title>
        <authorList>
            <person name="Schaffert L."/>
            <person name="Albersmeier A."/>
            <person name="Winkler A."/>
            <person name="Kalinowski J."/>
            <person name="Zotchev S."/>
            <person name="Ruckert C."/>
        </authorList>
    </citation>
    <scope>NUCLEOTIDE SEQUENCE [LARGE SCALE GENOMIC DNA]</scope>
    <source>
        <strain evidence="4">HPA177(T) (DSM 45092(T))</strain>
    </source>
</reference>
<feature type="domain" description="DUF1707" evidence="2">
    <location>
        <begin position="22"/>
        <end position="74"/>
    </location>
</feature>
<dbReference type="KEGG" id="ahm:TL08_03110"/>
<dbReference type="AlphaFoldDB" id="A0AAC9MWW7"/>
<keyword evidence="4" id="KW-1185">Reference proteome</keyword>
<proteinExistence type="predicted"/>
<protein>
    <submittedName>
        <fullName evidence="3">DUF1707 family protein</fullName>
    </submittedName>
</protein>
<dbReference type="Pfam" id="PF08044">
    <property type="entry name" value="DUF1707"/>
    <property type="match status" value="1"/>
</dbReference>
<dbReference type="PANTHER" id="PTHR40763:SF4">
    <property type="entry name" value="DUF1707 DOMAIN-CONTAINING PROTEIN"/>
    <property type="match status" value="1"/>
</dbReference>
<dbReference type="Proteomes" id="UP000095210">
    <property type="component" value="Chromosome"/>
</dbReference>
<dbReference type="PANTHER" id="PTHR40763">
    <property type="entry name" value="MEMBRANE PROTEIN-RELATED"/>
    <property type="match status" value="1"/>
</dbReference>
<dbReference type="InterPro" id="IPR012551">
    <property type="entry name" value="DUF1707_SHOCT-like"/>
</dbReference>
<dbReference type="EMBL" id="CP014859">
    <property type="protein sequence ID" value="AOS61456.1"/>
    <property type="molecule type" value="Genomic_DNA"/>
</dbReference>
<feature type="transmembrane region" description="Helical" evidence="1">
    <location>
        <begin position="111"/>
        <end position="132"/>
    </location>
</feature>
<evidence type="ECO:0000313" key="4">
    <source>
        <dbReference type="Proteomes" id="UP000095210"/>
    </source>
</evidence>
<gene>
    <name evidence="3" type="ORF">TL08_03110</name>
</gene>
<accession>A0AAC9MWW7</accession>
<keyword evidence="1" id="KW-0812">Transmembrane</keyword>
<keyword evidence="1" id="KW-0472">Membrane</keyword>
<evidence type="ECO:0000256" key="1">
    <source>
        <dbReference type="SAM" id="Phobius"/>
    </source>
</evidence>
<evidence type="ECO:0000259" key="2">
    <source>
        <dbReference type="Pfam" id="PF08044"/>
    </source>
</evidence>
<keyword evidence="1" id="KW-1133">Transmembrane helix</keyword>
<sequence length="169" mass="18403">MAWVDASGRIGVVSEPQSRDDLRASDVDRQRVVDRLSAAQAEGRLTLAELDERTRAVWQARTYGELGKATEDLPAVPQVITPMTSTAEPVVAENGESAELAAAREQRKREVAAWAAVSLVNLSVWLVIGIAGSWVYPWWLWVAGPWGAALVFKWINGGGSGSTSHGWRH</sequence>
<evidence type="ECO:0000313" key="3">
    <source>
        <dbReference type="EMBL" id="AOS61456.1"/>
    </source>
</evidence>
<organism evidence="3 4">
    <name type="scientific">Actinoalloteichus hymeniacidonis</name>
    <dbReference type="NCBI Taxonomy" id="340345"/>
    <lineage>
        <taxon>Bacteria</taxon>
        <taxon>Bacillati</taxon>
        <taxon>Actinomycetota</taxon>
        <taxon>Actinomycetes</taxon>
        <taxon>Pseudonocardiales</taxon>
        <taxon>Pseudonocardiaceae</taxon>
        <taxon>Actinoalloteichus</taxon>
    </lineage>
</organism>
<name>A0AAC9MWW7_9PSEU</name>